<dbReference type="InterPro" id="IPR002678">
    <property type="entry name" value="DUF34/NIF3"/>
</dbReference>
<dbReference type="STRING" id="234267.Acid_3210"/>
<dbReference type="EMBL" id="CP000473">
    <property type="protein sequence ID" value="ABJ84187.1"/>
    <property type="molecule type" value="Genomic_DNA"/>
</dbReference>
<dbReference type="KEGG" id="sus:Acid_3210"/>
<dbReference type="SUPFAM" id="SSF102705">
    <property type="entry name" value="NIF3 (NGG1p interacting factor 3)-like"/>
    <property type="match status" value="1"/>
</dbReference>
<dbReference type="InParanoid" id="Q022B6"/>
<gene>
    <name evidence="2" type="ordered locus">Acid_3210</name>
</gene>
<organism evidence="2">
    <name type="scientific">Solibacter usitatus (strain Ellin6076)</name>
    <dbReference type="NCBI Taxonomy" id="234267"/>
    <lineage>
        <taxon>Bacteria</taxon>
        <taxon>Pseudomonadati</taxon>
        <taxon>Acidobacteriota</taxon>
        <taxon>Terriglobia</taxon>
        <taxon>Bryobacterales</taxon>
        <taxon>Solibacteraceae</taxon>
        <taxon>Candidatus Solibacter</taxon>
    </lineage>
</organism>
<dbReference type="eggNOG" id="COG0327">
    <property type="taxonomic scope" value="Bacteria"/>
</dbReference>
<protein>
    <submittedName>
        <fullName evidence="2">Uncharacterized protein</fullName>
    </submittedName>
</protein>
<evidence type="ECO:0000256" key="1">
    <source>
        <dbReference type="ARBA" id="ARBA00006964"/>
    </source>
</evidence>
<dbReference type="HOGENOM" id="CLU_089937_1_0_0"/>
<reference evidence="2" key="1">
    <citation type="submission" date="2006-10" db="EMBL/GenBank/DDBJ databases">
        <title>Complete sequence of Solibacter usitatus Ellin6076.</title>
        <authorList>
            <consortium name="US DOE Joint Genome Institute"/>
            <person name="Copeland A."/>
            <person name="Lucas S."/>
            <person name="Lapidus A."/>
            <person name="Barry K."/>
            <person name="Detter J.C."/>
            <person name="Glavina del Rio T."/>
            <person name="Hammon N."/>
            <person name="Israni S."/>
            <person name="Dalin E."/>
            <person name="Tice H."/>
            <person name="Pitluck S."/>
            <person name="Thompson L.S."/>
            <person name="Brettin T."/>
            <person name="Bruce D."/>
            <person name="Han C."/>
            <person name="Tapia R."/>
            <person name="Gilna P."/>
            <person name="Schmutz J."/>
            <person name="Larimer F."/>
            <person name="Land M."/>
            <person name="Hauser L."/>
            <person name="Kyrpides N."/>
            <person name="Mikhailova N."/>
            <person name="Janssen P.H."/>
            <person name="Kuske C.R."/>
            <person name="Richardson P."/>
        </authorList>
    </citation>
    <scope>NUCLEOTIDE SEQUENCE</scope>
    <source>
        <strain evidence="2">Ellin6076</strain>
    </source>
</reference>
<dbReference type="Pfam" id="PF01784">
    <property type="entry name" value="DUF34_NIF3"/>
    <property type="match status" value="1"/>
</dbReference>
<dbReference type="AlphaFoldDB" id="Q022B6"/>
<dbReference type="InterPro" id="IPR036069">
    <property type="entry name" value="DUF34/NIF3_sf"/>
</dbReference>
<proteinExistence type="inferred from homology"/>
<dbReference type="Gene3D" id="3.40.1390.30">
    <property type="entry name" value="NIF3 (NGG1p interacting factor 3)-like"/>
    <property type="match status" value="1"/>
</dbReference>
<comment type="similarity">
    <text evidence="1">Belongs to the GTP cyclohydrolase I type 2/NIF3 family.</text>
</comment>
<accession>Q022B6</accession>
<name>Q022B6_SOLUE</name>
<evidence type="ECO:0000313" key="2">
    <source>
        <dbReference type="EMBL" id="ABJ84187.1"/>
    </source>
</evidence>
<sequence>MPLLAQGPPLTAQQVVERIQKNAGVPWQPESLDTFKAGDPATPVTGIATTGMATMDVLNRASKARTNLVLTLEPTFFGRLDPQAANDPVYAAKQEFIRKNALVVWRFTDHWRARKPDPFPTGLAAVLGSTKYQVADDVFRYDVPPITLTVLAGDLAKRLKARAGIRVIGDPQSRVRRIALLPGLSTLAAAMKALPECDLLLAGETREWESVEYVHDTVASGQKKGMIMLGRVMSEDPGMNACAGWLKTLVPEVPVQWLPAGDPYWRPA</sequence>